<dbReference type="PROSITE" id="PS50949">
    <property type="entry name" value="HTH_GNTR"/>
    <property type="match status" value="1"/>
</dbReference>
<keyword evidence="1" id="KW-0805">Transcription regulation</keyword>
<evidence type="ECO:0000256" key="2">
    <source>
        <dbReference type="ARBA" id="ARBA00023125"/>
    </source>
</evidence>
<name>A0ABU7MM88_9BACT</name>
<dbReference type="SUPFAM" id="SSF46785">
    <property type="entry name" value="Winged helix' DNA-binding domain"/>
    <property type="match status" value="1"/>
</dbReference>
<evidence type="ECO:0000313" key="6">
    <source>
        <dbReference type="Proteomes" id="UP001344817"/>
    </source>
</evidence>
<dbReference type="CDD" id="cd07377">
    <property type="entry name" value="WHTH_GntR"/>
    <property type="match status" value="1"/>
</dbReference>
<protein>
    <submittedName>
        <fullName evidence="5">Winged helix-turn-helix domain-containing protein</fullName>
    </submittedName>
</protein>
<dbReference type="EMBL" id="JAZDWZ010000004">
    <property type="protein sequence ID" value="MEE3928288.1"/>
    <property type="molecule type" value="Genomic_DNA"/>
</dbReference>
<evidence type="ECO:0000259" key="4">
    <source>
        <dbReference type="PROSITE" id="PS50949"/>
    </source>
</evidence>
<evidence type="ECO:0000313" key="5">
    <source>
        <dbReference type="EMBL" id="MEE3928288.1"/>
    </source>
</evidence>
<gene>
    <name evidence="5" type="ORF">V2E24_01690</name>
</gene>
<dbReference type="RefSeq" id="WP_330500700.1">
    <property type="nucleotide sequence ID" value="NZ_JAZDWZ010000004.1"/>
</dbReference>
<dbReference type="InterPro" id="IPR036388">
    <property type="entry name" value="WH-like_DNA-bd_sf"/>
</dbReference>
<feature type="domain" description="HTH gntR-type" evidence="4">
    <location>
        <begin position="9"/>
        <end position="77"/>
    </location>
</feature>
<dbReference type="Pfam" id="PF00392">
    <property type="entry name" value="GntR"/>
    <property type="match status" value="1"/>
</dbReference>
<sequence length="224" mass="26029">MNKIELKSPRKTQQIVEYLIELIISKKVPTNKIMPSEHALMMRFNCSRSVVVSAYNKLEALGAVYTISKRGHFVAENFHNLIKPISFLIGADTEETILKSESDLEEWNDDNHIIFLDGYYGFDKKFFIKKKMVGDGVVYVSKKHLPDPKMMEGNKALINFLIDKKVISNIVYQLCYEKVKKYGRSELVAIKMFGYDDDSICIAGKFYIDPDHFKFFHQEFSLTW</sequence>
<dbReference type="Gene3D" id="1.10.10.10">
    <property type="entry name" value="Winged helix-like DNA-binding domain superfamily/Winged helix DNA-binding domain"/>
    <property type="match status" value="1"/>
</dbReference>
<evidence type="ECO:0000256" key="3">
    <source>
        <dbReference type="ARBA" id="ARBA00023163"/>
    </source>
</evidence>
<evidence type="ECO:0000256" key="1">
    <source>
        <dbReference type="ARBA" id="ARBA00023015"/>
    </source>
</evidence>
<dbReference type="InterPro" id="IPR036390">
    <property type="entry name" value="WH_DNA-bd_sf"/>
</dbReference>
<dbReference type="InterPro" id="IPR000524">
    <property type="entry name" value="Tscrpt_reg_HTH_GntR"/>
</dbReference>
<organism evidence="5 6">
    <name type="scientific">Mycoplasmopsis ciconiae</name>
    <dbReference type="NCBI Taxonomy" id="561067"/>
    <lineage>
        <taxon>Bacteria</taxon>
        <taxon>Bacillati</taxon>
        <taxon>Mycoplasmatota</taxon>
        <taxon>Mycoplasmoidales</taxon>
        <taxon>Metamycoplasmataceae</taxon>
        <taxon>Mycoplasmopsis</taxon>
    </lineage>
</organism>
<keyword evidence="2" id="KW-0238">DNA-binding</keyword>
<proteinExistence type="predicted"/>
<reference evidence="5" key="1">
    <citation type="submission" date="2024-01" db="EMBL/GenBank/DDBJ databases">
        <title>Genome sequence of Mycoplasma ciconiae type strain DSM 25251.</title>
        <authorList>
            <person name="Spergser J."/>
        </authorList>
    </citation>
    <scope>NUCLEOTIDE SEQUENCE [LARGE SCALE GENOMIC DNA]</scope>
    <source>
        <strain evidence="5">DSM 25251</strain>
    </source>
</reference>
<dbReference type="SMART" id="SM00345">
    <property type="entry name" value="HTH_GNTR"/>
    <property type="match status" value="1"/>
</dbReference>
<accession>A0ABU7MM88</accession>
<dbReference type="Proteomes" id="UP001344817">
    <property type="component" value="Unassembled WGS sequence"/>
</dbReference>
<keyword evidence="3" id="KW-0804">Transcription</keyword>
<keyword evidence="6" id="KW-1185">Reference proteome</keyword>
<comment type="caution">
    <text evidence="5">The sequence shown here is derived from an EMBL/GenBank/DDBJ whole genome shotgun (WGS) entry which is preliminary data.</text>
</comment>